<accession>A0A835JZV5</accession>
<evidence type="ECO:0000313" key="3">
    <source>
        <dbReference type="Proteomes" id="UP000657918"/>
    </source>
</evidence>
<protein>
    <recommendedName>
        <fullName evidence="1">J domain-containing protein</fullName>
    </recommendedName>
</protein>
<dbReference type="InterPro" id="IPR001623">
    <property type="entry name" value="DnaJ_domain"/>
</dbReference>
<dbReference type="Gene3D" id="1.10.287.110">
    <property type="entry name" value="DnaJ domain"/>
    <property type="match status" value="1"/>
</dbReference>
<feature type="domain" description="J" evidence="1">
    <location>
        <begin position="46"/>
        <end position="114"/>
    </location>
</feature>
<dbReference type="InterPro" id="IPR018253">
    <property type="entry name" value="DnaJ_domain_CS"/>
</dbReference>
<dbReference type="PROSITE" id="PS50076">
    <property type="entry name" value="DNAJ_2"/>
    <property type="match status" value="1"/>
</dbReference>
<dbReference type="SUPFAM" id="SSF46565">
    <property type="entry name" value="Chaperone J-domain"/>
    <property type="match status" value="1"/>
</dbReference>
<keyword evidence="3" id="KW-1185">Reference proteome</keyword>
<dbReference type="PRINTS" id="PR00625">
    <property type="entry name" value="JDOMAIN"/>
</dbReference>
<dbReference type="PANTHER" id="PTHR45432:SF6">
    <property type="entry name" value="J DOMAIN-CONTAINING PROTEIN"/>
    <property type="match status" value="1"/>
</dbReference>
<name>A0A835JZV5_9ROSI</name>
<evidence type="ECO:0000259" key="1">
    <source>
        <dbReference type="PROSITE" id="PS50076"/>
    </source>
</evidence>
<dbReference type="InterPro" id="IPR036869">
    <property type="entry name" value="J_dom_sf"/>
</dbReference>
<dbReference type="EMBL" id="JADGMS010000007">
    <property type="protein sequence ID" value="KAF9678984.1"/>
    <property type="molecule type" value="Genomic_DNA"/>
</dbReference>
<reference evidence="2 3" key="1">
    <citation type="submission" date="2020-10" db="EMBL/GenBank/DDBJ databases">
        <title>Plant Genome Project.</title>
        <authorList>
            <person name="Zhang R.-G."/>
        </authorList>
    </citation>
    <scope>NUCLEOTIDE SEQUENCE [LARGE SCALE GENOMIC DNA]</scope>
    <source>
        <strain evidence="2">FAFU-HL-1</strain>
        <tissue evidence="2">Leaf</tissue>
    </source>
</reference>
<gene>
    <name evidence="2" type="ORF">SADUNF_Sadunf07G0093000</name>
</gene>
<proteinExistence type="predicted"/>
<dbReference type="CDD" id="cd06257">
    <property type="entry name" value="DnaJ"/>
    <property type="match status" value="1"/>
</dbReference>
<dbReference type="AlphaFoldDB" id="A0A835JZV5"/>
<dbReference type="PANTHER" id="PTHR45432">
    <property type="entry name" value="CHAPERONE PROTEIN DNAJ 11, CHLOROPLASTIC-LIKE"/>
    <property type="match status" value="1"/>
</dbReference>
<dbReference type="PROSITE" id="PS00636">
    <property type="entry name" value="DNAJ_1"/>
    <property type="match status" value="1"/>
</dbReference>
<evidence type="ECO:0000313" key="2">
    <source>
        <dbReference type="EMBL" id="KAF9678984.1"/>
    </source>
</evidence>
<sequence length="185" mass="20232">MNATTLFVVSPLLSPLVDRRGVSIKAAVSTLAAESCRVDSGRKSPSLYEILRVKRTASLTEIKGAFRSLAKVYHPDVSGCDDGEHLGGLDFADIYNAYETLSDPAARAMYDLSLGYSSSRKRPVRFPGGYSLSRRWETDQWLLFGFGIYKNGFHKLKDAFHDCDSNGSLCGTGRPFLGVAAPPPF</sequence>
<dbReference type="OrthoDB" id="445556at2759"/>
<dbReference type="SMART" id="SM00271">
    <property type="entry name" value="DnaJ"/>
    <property type="match status" value="1"/>
</dbReference>
<comment type="caution">
    <text evidence="2">The sequence shown here is derived from an EMBL/GenBank/DDBJ whole genome shotgun (WGS) entry which is preliminary data.</text>
</comment>
<dbReference type="Proteomes" id="UP000657918">
    <property type="component" value="Unassembled WGS sequence"/>
</dbReference>
<dbReference type="Pfam" id="PF00226">
    <property type="entry name" value="DnaJ"/>
    <property type="match status" value="1"/>
</dbReference>
<organism evidence="2 3">
    <name type="scientific">Salix dunnii</name>
    <dbReference type="NCBI Taxonomy" id="1413687"/>
    <lineage>
        <taxon>Eukaryota</taxon>
        <taxon>Viridiplantae</taxon>
        <taxon>Streptophyta</taxon>
        <taxon>Embryophyta</taxon>
        <taxon>Tracheophyta</taxon>
        <taxon>Spermatophyta</taxon>
        <taxon>Magnoliopsida</taxon>
        <taxon>eudicotyledons</taxon>
        <taxon>Gunneridae</taxon>
        <taxon>Pentapetalae</taxon>
        <taxon>rosids</taxon>
        <taxon>fabids</taxon>
        <taxon>Malpighiales</taxon>
        <taxon>Salicaceae</taxon>
        <taxon>Saliceae</taxon>
        <taxon>Salix</taxon>
    </lineage>
</organism>